<keyword evidence="1" id="KW-0732">Signal</keyword>
<feature type="signal peptide" evidence="1">
    <location>
        <begin position="1"/>
        <end position="19"/>
    </location>
</feature>
<comment type="caution">
    <text evidence="2">The sequence shown here is derived from an EMBL/GenBank/DDBJ whole genome shotgun (WGS) entry which is preliminary data.</text>
</comment>
<evidence type="ECO:0000256" key="1">
    <source>
        <dbReference type="SAM" id="SignalP"/>
    </source>
</evidence>
<sequence length="311" mass="35188">MKKITAFILFCAVALGLYAQKSNNKSAAVKNEPLANTLLWKISGHGLAHPSYLFGTMHILCADDAQLSDSLEYVIRTTDKVYFEIDMDNMMEMMGALRYIRMNGNQKLADLLSEGDYKKVKDYFTKNPSMIPFSMMEKFKPYFIASLLSEQKMDCPQKDGMEQVIMTYAKKKGKEIKGLETAAYQASIFDSIPYKTQADELVKMIDSIDVKSNDDTDLEDVYRSQDLTKIQEMVMKEDDINQSLDLLLYNRNKNWAVKINDIIQSTPCLFAVGAAHLPGDLGVINLLKKQGYVLTPVKHAPTNKNTQVARK</sequence>
<gene>
    <name evidence="2" type="ORF">KTO63_00485</name>
</gene>
<dbReference type="AlphaFoldDB" id="A0A9E2S4L1"/>
<dbReference type="Pfam" id="PF01963">
    <property type="entry name" value="TraB_PrgY_gumN"/>
    <property type="match status" value="1"/>
</dbReference>
<protein>
    <submittedName>
        <fullName evidence="2">TraB/GumN family protein</fullName>
    </submittedName>
</protein>
<dbReference type="EMBL" id="JAHSPG010000001">
    <property type="protein sequence ID" value="MBV4355601.1"/>
    <property type="molecule type" value="Genomic_DNA"/>
</dbReference>
<accession>A0A9E2S4L1</accession>
<evidence type="ECO:0000313" key="2">
    <source>
        <dbReference type="EMBL" id="MBV4355601.1"/>
    </source>
</evidence>
<dbReference type="Proteomes" id="UP000812270">
    <property type="component" value="Unassembled WGS sequence"/>
</dbReference>
<dbReference type="PANTHER" id="PTHR40590">
    <property type="entry name" value="CYTOPLASMIC PROTEIN-RELATED"/>
    <property type="match status" value="1"/>
</dbReference>
<dbReference type="RefSeq" id="WP_217789154.1">
    <property type="nucleotide sequence ID" value="NZ_JAHSPG010000001.1"/>
</dbReference>
<dbReference type="InterPro" id="IPR047111">
    <property type="entry name" value="YbaP-like"/>
</dbReference>
<evidence type="ECO:0000313" key="3">
    <source>
        <dbReference type="Proteomes" id="UP000812270"/>
    </source>
</evidence>
<keyword evidence="3" id="KW-1185">Reference proteome</keyword>
<dbReference type="PANTHER" id="PTHR40590:SF1">
    <property type="entry name" value="CYTOPLASMIC PROTEIN"/>
    <property type="match status" value="1"/>
</dbReference>
<organism evidence="2 3">
    <name type="scientific">Pinibacter aurantiacus</name>
    <dbReference type="NCBI Taxonomy" id="2851599"/>
    <lineage>
        <taxon>Bacteria</taxon>
        <taxon>Pseudomonadati</taxon>
        <taxon>Bacteroidota</taxon>
        <taxon>Chitinophagia</taxon>
        <taxon>Chitinophagales</taxon>
        <taxon>Chitinophagaceae</taxon>
        <taxon>Pinibacter</taxon>
    </lineage>
</organism>
<dbReference type="CDD" id="cd14789">
    <property type="entry name" value="Tiki"/>
    <property type="match status" value="1"/>
</dbReference>
<proteinExistence type="predicted"/>
<reference evidence="2" key="1">
    <citation type="submission" date="2021-06" db="EMBL/GenBank/DDBJ databases">
        <authorList>
            <person name="Huq M.A."/>
        </authorList>
    </citation>
    <scope>NUCLEOTIDE SEQUENCE</scope>
    <source>
        <strain evidence="2">MAH-26</strain>
    </source>
</reference>
<dbReference type="InterPro" id="IPR002816">
    <property type="entry name" value="TraB/PrgY/GumN_fam"/>
</dbReference>
<name>A0A9E2S4L1_9BACT</name>
<feature type="chain" id="PRO_5039228559" evidence="1">
    <location>
        <begin position="20"/>
        <end position="311"/>
    </location>
</feature>